<dbReference type="Gene3D" id="3.30.70.560">
    <property type="entry name" value="7,8-Dihydro-6-hydroxymethylpterin-pyrophosphokinase HPPK"/>
    <property type="match status" value="1"/>
</dbReference>
<reference evidence="10" key="2">
    <citation type="submission" date="2023-10" db="EMBL/GenBank/DDBJ databases">
        <authorList>
            <person name="Khurajog B."/>
        </authorList>
    </citation>
    <scope>NUCLEOTIDE SEQUENCE</scope>
    <source>
        <strain evidence="10">BF9</strain>
    </source>
</reference>
<comment type="catalytic activity">
    <reaction evidence="1">
        <text>6-hydroxymethyl-7,8-dihydropterin + ATP = (7,8-dihydropterin-6-yl)methyl diphosphate + AMP + H(+)</text>
        <dbReference type="Rhea" id="RHEA:11412"/>
        <dbReference type="ChEBI" id="CHEBI:15378"/>
        <dbReference type="ChEBI" id="CHEBI:30616"/>
        <dbReference type="ChEBI" id="CHEBI:44841"/>
        <dbReference type="ChEBI" id="CHEBI:72950"/>
        <dbReference type="ChEBI" id="CHEBI:456215"/>
        <dbReference type="EC" id="2.7.6.3"/>
    </reaction>
</comment>
<keyword evidence="5" id="KW-0547">Nucleotide-binding</keyword>
<evidence type="ECO:0000313" key="11">
    <source>
        <dbReference type="Proteomes" id="UP001280897"/>
    </source>
</evidence>
<name>A0AAW8YFV1_PEDAC</name>
<evidence type="ECO:0000256" key="8">
    <source>
        <dbReference type="ARBA" id="ARBA00022909"/>
    </source>
</evidence>
<dbReference type="RefSeq" id="WP_008840936.1">
    <property type="nucleotide sequence ID" value="NZ_CP050079.1"/>
</dbReference>
<dbReference type="GO" id="GO:0016301">
    <property type="term" value="F:kinase activity"/>
    <property type="evidence" value="ECO:0007669"/>
    <property type="project" value="UniProtKB-KW"/>
</dbReference>
<dbReference type="AlphaFoldDB" id="A0AAW8YFV1"/>
<dbReference type="GO" id="GO:0003848">
    <property type="term" value="F:2-amino-4-hydroxy-6-hydroxymethyldihydropteridine diphosphokinase activity"/>
    <property type="evidence" value="ECO:0007669"/>
    <property type="project" value="UniProtKB-EC"/>
</dbReference>
<evidence type="ECO:0000256" key="4">
    <source>
        <dbReference type="ARBA" id="ARBA00022679"/>
    </source>
</evidence>
<feature type="domain" description="7,8-dihydro-6-hydroxymethylpterin-pyrophosphokinase" evidence="9">
    <location>
        <begin position="87"/>
        <end position="98"/>
    </location>
</feature>
<dbReference type="GeneID" id="57365895"/>
<comment type="caution">
    <text evidence="10">The sequence shown here is derived from an EMBL/GenBank/DDBJ whole genome shotgun (WGS) entry which is preliminary data.</text>
</comment>
<proteinExistence type="predicted"/>
<evidence type="ECO:0000256" key="3">
    <source>
        <dbReference type="ARBA" id="ARBA00013253"/>
    </source>
</evidence>
<dbReference type="PANTHER" id="PTHR43071">
    <property type="entry name" value="2-AMINO-4-HYDROXY-6-HYDROXYMETHYLDIHYDROPTERIDINE PYROPHOSPHOKINASE"/>
    <property type="match status" value="1"/>
</dbReference>
<dbReference type="InterPro" id="IPR000550">
    <property type="entry name" value="Hppk"/>
</dbReference>
<evidence type="ECO:0000313" key="10">
    <source>
        <dbReference type="EMBL" id="MDV2620399.1"/>
    </source>
</evidence>
<evidence type="ECO:0000259" key="9">
    <source>
        <dbReference type="PROSITE" id="PS00794"/>
    </source>
</evidence>
<evidence type="ECO:0000256" key="2">
    <source>
        <dbReference type="ARBA" id="ARBA00005051"/>
    </source>
</evidence>
<keyword evidence="6" id="KW-0418">Kinase</keyword>
<evidence type="ECO:0000256" key="5">
    <source>
        <dbReference type="ARBA" id="ARBA00022741"/>
    </source>
</evidence>
<gene>
    <name evidence="10" type="primary">folK</name>
    <name evidence="10" type="ORF">R0G89_01430</name>
</gene>
<dbReference type="InterPro" id="IPR035907">
    <property type="entry name" value="Hppk_sf"/>
</dbReference>
<dbReference type="Pfam" id="PF01288">
    <property type="entry name" value="HPPK"/>
    <property type="match status" value="1"/>
</dbReference>
<dbReference type="PROSITE" id="PS00794">
    <property type="entry name" value="HPPK"/>
    <property type="match status" value="1"/>
</dbReference>
<dbReference type="GO" id="GO:0046656">
    <property type="term" value="P:folic acid biosynthetic process"/>
    <property type="evidence" value="ECO:0007669"/>
    <property type="project" value="UniProtKB-KW"/>
</dbReference>
<evidence type="ECO:0000256" key="1">
    <source>
        <dbReference type="ARBA" id="ARBA00000198"/>
    </source>
</evidence>
<dbReference type="EMBL" id="JAWJAV010000001">
    <property type="protein sequence ID" value="MDV2620399.1"/>
    <property type="molecule type" value="Genomic_DNA"/>
</dbReference>
<dbReference type="Proteomes" id="UP001280897">
    <property type="component" value="Unassembled WGS sequence"/>
</dbReference>
<keyword evidence="4 10" id="KW-0808">Transferase</keyword>
<dbReference type="EC" id="2.7.6.3" evidence="3"/>
<accession>A0AAW8YFV1</accession>
<comment type="pathway">
    <text evidence="2">Cofactor biosynthesis; tetrahydrofolate biosynthesis; 2-amino-4-hydroxy-6-hydroxymethyl-7,8-dihydropteridine diphosphate from 7,8-dihydroneopterin triphosphate: step 4/4.</text>
</comment>
<dbReference type="GO" id="GO:0005524">
    <property type="term" value="F:ATP binding"/>
    <property type="evidence" value="ECO:0007669"/>
    <property type="project" value="UniProtKB-KW"/>
</dbReference>
<protein>
    <recommendedName>
        <fullName evidence="3">2-amino-4-hydroxy-6-hydroxymethyldihydropteridine diphosphokinase</fullName>
        <ecNumber evidence="3">2.7.6.3</ecNumber>
    </recommendedName>
</protein>
<evidence type="ECO:0000256" key="7">
    <source>
        <dbReference type="ARBA" id="ARBA00022840"/>
    </source>
</evidence>
<keyword evidence="8" id="KW-0289">Folate biosynthesis</keyword>
<dbReference type="SUPFAM" id="SSF55083">
    <property type="entry name" value="6-hydroxymethyl-7,8-dihydropterin pyrophosphokinase, HPPK"/>
    <property type="match status" value="1"/>
</dbReference>
<dbReference type="CDD" id="cd00483">
    <property type="entry name" value="HPPK"/>
    <property type="match status" value="1"/>
</dbReference>
<evidence type="ECO:0000256" key="6">
    <source>
        <dbReference type="ARBA" id="ARBA00022777"/>
    </source>
</evidence>
<reference evidence="10" key="1">
    <citation type="journal article" date="2023" name="PeerJ">
        <title>Selection and evaluation of lactic acid bacteria from chicken feces in Thailand as potential probiotics.</title>
        <authorList>
            <person name="Khurajog B."/>
            <person name="Disastra Y."/>
            <person name="Lawwyne L.D."/>
            <person name="Sirichokchatchawan W."/>
            <person name="Niyomtham W."/>
            <person name="Yindee J."/>
            <person name="Hampson D.J."/>
            <person name="Prapasarakul N."/>
        </authorList>
    </citation>
    <scope>NUCLEOTIDE SEQUENCE</scope>
    <source>
        <strain evidence="10">BF9</strain>
    </source>
</reference>
<keyword evidence="7" id="KW-0067">ATP-binding</keyword>
<organism evidence="10 11">
    <name type="scientific">Pediococcus acidilactici</name>
    <dbReference type="NCBI Taxonomy" id="1254"/>
    <lineage>
        <taxon>Bacteria</taxon>
        <taxon>Bacillati</taxon>
        <taxon>Bacillota</taxon>
        <taxon>Bacilli</taxon>
        <taxon>Lactobacillales</taxon>
        <taxon>Lactobacillaceae</taxon>
        <taxon>Pediococcus</taxon>
        <taxon>Pediococcus acidilactici group</taxon>
    </lineage>
</organism>
<sequence>MVNTAYLSIGSNIGDRKKNLELAIEKLNQVAQVSRLSHIYETEPVGGVKQDDFLNMAIQVKTSKSAYELLDDLHAIEKALKRKRIIHWGPRTIDLDILFFNNDHVSSPKLTIPHPEIPNRRFVLIPMLEVSQDDPKLHQAIQALLDATSDKNMVRIYDSGSENIEPTQN</sequence>
<dbReference type="NCBIfam" id="TIGR01498">
    <property type="entry name" value="folK"/>
    <property type="match status" value="1"/>
</dbReference>
<dbReference type="PANTHER" id="PTHR43071:SF1">
    <property type="entry name" value="2-AMINO-4-HYDROXY-6-HYDROXYMETHYLDIHYDROPTERIDINE PYROPHOSPHOKINASE"/>
    <property type="match status" value="1"/>
</dbReference>